<keyword evidence="5 7" id="KW-1133">Transmembrane helix</keyword>
<evidence type="ECO:0000256" key="3">
    <source>
        <dbReference type="ARBA" id="ARBA00022475"/>
    </source>
</evidence>
<dbReference type="InterPro" id="IPR050601">
    <property type="entry name" value="CPA3_antiporter_subunitC"/>
</dbReference>
<dbReference type="InterPro" id="IPR039428">
    <property type="entry name" value="NUOK/Mnh_C1-like"/>
</dbReference>
<evidence type="ECO:0000256" key="2">
    <source>
        <dbReference type="ARBA" id="ARBA00010388"/>
    </source>
</evidence>
<evidence type="ECO:0000256" key="5">
    <source>
        <dbReference type="ARBA" id="ARBA00022989"/>
    </source>
</evidence>
<feature type="transmembrane region" description="Helical" evidence="7">
    <location>
        <begin position="78"/>
        <end position="99"/>
    </location>
</feature>
<name>A0ABV5UQR6_9MICC</name>
<evidence type="ECO:0000313" key="8">
    <source>
        <dbReference type="EMBL" id="MFB9713764.1"/>
    </source>
</evidence>
<keyword evidence="3" id="KW-1003">Cell membrane</keyword>
<evidence type="ECO:0000256" key="6">
    <source>
        <dbReference type="ARBA" id="ARBA00023136"/>
    </source>
</evidence>
<keyword evidence="9" id="KW-1185">Reference proteome</keyword>
<evidence type="ECO:0000256" key="7">
    <source>
        <dbReference type="SAM" id="Phobius"/>
    </source>
</evidence>
<comment type="similarity">
    <text evidence="2">Belongs to the CPA3 antiporters (TC 2.A.63) subunit C family.</text>
</comment>
<dbReference type="Proteomes" id="UP001589536">
    <property type="component" value="Unassembled WGS sequence"/>
</dbReference>
<dbReference type="Gene3D" id="1.10.287.3510">
    <property type="match status" value="1"/>
</dbReference>
<protein>
    <submittedName>
        <fullName evidence="8">Sodium:proton antiporter</fullName>
    </submittedName>
</protein>
<organism evidence="8 9">
    <name type="scientific">Arthrobacter methylotrophus</name>
    <dbReference type="NCBI Taxonomy" id="121291"/>
    <lineage>
        <taxon>Bacteria</taxon>
        <taxon>Bacillati</taxon>
        <taxon>Actinomycetota</taxon>
        <taxon>Actinomycetes</taxon>
        <taxon>Micrococcales</taxon>
        <taxon>Micrococcaceae</taxon>
        <taxon>Arthrobacter</taxon>
    </lineage>
</organism>
<dbReference type="PANTHER" id="PTHR34583">
    <property type="entry name" value="ANTIPORTER SUBUNIT MNHC2-RELATED"/>
    <property type="match status" value="1"/>
</dbReference>
<feature type="transmembrane region" description="Helical" evidence="7">
    <location>
        <begin position="39"/>
        <end position="58"/>
    </location>
</feature>
<dbReference type="Pfam" id="PF00420">
    <property type="entry name" value="Oxidored_q2"/>
    <property type="match status" value="1"/>
</dbReference>
<dbReference type="EMBL" id="JBHMBH010000017">
    <property type="protein sequence ID" value="MFB9713764.1"/>
    <property type="molecule type" value="Genomic_DNA"/>
</dbReference>
<comment type="caution">
    <text evidence="8">The sequence shown here is derived from an EMBL/GenBank/DDBJ whole genome shotgun (WGS) entry which is preliminary data.</text>
</comment>
<evidence type="ECO:0000313" key="9">
    <source>
        <dbReference type="Proteomes" id="UP001589536"/>
    </source>
</evidence>
<evidence type="ECO:0000256" key="4">
    <source>
        <dbReference type="ARBA" id="ARBA00022692"/>
    </source>
</evidence>
<keyword evidence="6 7" id="KW-0472">Membrane</keyword>
<comment type="subcellular location">
    <subcellularLocation>
        <location evidence="1">Cell membrane</location>
        <topology evidence="1">Multi-pass membrane protein</topology>
    </subcellularLocation>
</comment>
<reference evidence="8 9" key="1">
    <citation type="submission" date="2024-09" db="EMBL/GenBank/DDBJ databases">
        <authorList>
            <person name="Sun Q."/>
            <person name="Mori K."/>
        </authorList>
    </citation>
    <scope>NUCLEOTIDE SEQUENCE [LARGE SCALE GENOMIC DNA]</scope>
    <source>
        <strain evidence="8 9">JCM 13519</strain>
    </source>
</reference>
<dbReference type="RefSeq" id="WP_028267215.1">
    <property type="nucleotide sequence ID" value="NZ_BAABED010000001.1"/>
</dbReference>
<evidence type="ECO:0000256" key="1">
    <source>
        <dbReference type="ARBA" id="ARBA00004651"/>
    </source>
</evidence>
<feature type="transmembrane region" description="Helical" evidence="7">
    <location>
        <begin position="6"/>
        <end position="27"/>
    </location>
</feature>
<keyword evidence="4 7" id="KW-0812">Transmembrane</keyword>
<dbReference type="PANTHER" id="PTHR34583:SF2">
    <property type="entry name" value="ANTIPORTER SUBUNIT MNHC2-RELATED"/>
    <property type="match status" value="1"/>
</dbReference>
<gene>
    <name evidence="8" type="ORF">ACFFPI_06310</name>
</gene>
<proteinExistence type="inferred from homology"/>
<sequence>MNHYAYFVSVGVMLLGVAGIATSRNLVHTVVCLSVAQSGTYVLLIAVGFQYGGVAPIFGGQVGSRTPVVDPVVQALTLTDIVVSAAVTSMLLALVIQIAKRHRAIDPDRLGRLEG</sequence>
<accession>A0ABV5UQR6</accession>